<comment type="caution">
    <text evidence="1">The sequence shown here is derived from an EMBL/GenBank/DDBJ whole genome shotgun (WGS) entry which is preliminary data.</text>
</comment>
<gene>
    <name evidence="1" type="ORF">RPERSI_LOCUS28225</name>
</gene>
<proteinExistence type="predicted"/>
<evidence type="ECO:0000313" key="2">
    <source>
        <dbReference type="Proteomes" id="UP000789920"/>
    </source>
</evidence>
<dbReference type="Proteomes" id="UP000789920">
    <property type="component" value="Unassembled WGS sequence"/>
</dbReference>
<protein>
    <submittedName>
        <fullName evidence="1">3438_t:CDS:1</fullName>
    </submittedName>
</protein>
<organism evidence="1 2">
    <name type="scientific">Racocetra persica</name>
    <dbReference type="NCBI Taxonomy" id="160502"/>
    <lineage>
        <taxon>Eukaryota</taxon>
        <taxon>Fungi</taxon>
        <taxon>Fungi incertae sedis</taxon>
        <taxon>Mucoromycota</taxon>
        <taxon>Glomeromycotina</taxon>
        <taxon>Glomeromycetes</taxon>
        <taxon>Diversisporales</taxon>
        <taxon>Gigasporaceae</taxon>
        <taxon>Racocetra</taxon>
    </lineage>
</organism>
<keyword evidence="2" id="KW-1185">Reference proteome</keyword>
<sequence length="47" mass="5447">MEKREATIPSKKEILESILKSCQRVMKEENDCFQKGEVEINYSALAE</sequence>
<feature type="non-terminal residue" evidence="1">
    <location>
        <position position="47"/>
    </location>
</feature>
<reference evidence="1" key="1">
    <citation type="submission" date="2021-06" db="EMBL/GenBank/DDBJ databases">
        <authorList>
            <person name="Kallberg Y."/>
            <person name="Tangrot J."/>
            <person name="Rosling A."/>
        </authorList>
    </citation>
    <scope>NUCLEOTIDE SEQUENCE</scope>
    <source>
        <strain evidence="1">MA461A</strain>
    </source>
</reference>
<dbReference type="EMBL" id="CAJVQC010101987">
    <property type="protein sequence ID" value="CAG8831679.1"/>
    <property type="molecule type" value="Genomic_DNA"/>
</dbReference>
<name>A0ACA9S9L8_9GLOM</name>
<accession>A0ACA9S9L8</accession>
<evidence type="ECO:0000313" key="1">
    <source>
        <dbReference type="EMBL" id="CAG8831679.1"/>
    </source>
</evidence>